<dbReference type="AlphaFoldDB" id="A0A1X1ELF5"/>
<dbReference type="OrthoDB" id="9781415at2"/>
<comment type="pathway">
    <text evidence="6 10">Carbohydrate degradation; glycolysis; pyruvate from D-glyceraldehyde 3-phosphate: step 3/5.</text>
</comment>
<evidence type="ECO:0000313" key="11">
    <source>
        <dbReference type="EMBL" id="ORM89767.1"/>
    </source>
</evidence>
<evidence type="ECO:0000256" key="8">
    <source>
        <dbReference type="PIRSR" id="PIRSR613078-2"/>
    </source>
</evidence>
<evidence type="ECO:0000256" key="2">
    <source>
        <dbReference type="ARBA" id="ARBA00006717"/>
    </source>
</evidence>
<evidence type="ECO:0000256" key="7">
    <source>
        <dbReference type="PIRSR" id="PIRSR613078-1"/>
    </source>
</evidence>
<feature type="binding site" evidence="6 8">
    <location>
        <begin position="10"/>
        <end position="17"/>
    </location>
    <ligand>
        <name>substrate</name>
    </ligand>
</feature>
<dbReference type="RefSeq" id="WP_084879487.1">
    <property type="nucleotide sequence ID" value="NZ_JAGGMY010000005.1"/>
</dbReference>
<dbReference type="PROSITE" id="PS00175">
    <property type="entry name" value="PG_MUTASE"/>
    <property type="match status" value="1"/>
</dbReference>
<comment type="function">
    <text evidence="6 10">Catalyzes the interconversion of 2-phosphoglycerate and 3-phosphoglycerate.</text>
</comment>
<dbReference type="STRING" id="55209.HA50_24515"/>
<dbReference type="SUPFAM" id="SSF53254">
    <property type="entry name" value="Phosphoglycerate mutase-like"/>
    <property type="match status" value="1"/>
</dbReference>
<feature type="binding site" evidence="6 8">
    <location>
        <begin position="116"/>
        <end position="117"/>
    </location>
    <ligand>
        <name>substrate</name>
    </ligand>
</feature>
<dbReference type="GO" id="GO:0004619">
    <property type="term" value="F:phosphoglycerate mutase activity"/>
    <property type="evidence" value="ECO:0007669"/>
    <property type="project" value="UniProtKB-UniRule"/>
</dbReference>
<dbReference type="HAMAP" id="MF_01039">
    <property type="entry name" value="PGAM_GpmA"/>
    <property type="match status" value="1"/>
</dbReference>
<name>A0A1X1ELF5_PANCY</name>
<dbReference type="InterPro" id="IPR029033">
    <property type="entry name" value="His_PPase_superfam"/>
</dbReference>
<evidence type="ECO:0000256" key="1">
    <source>
        <dbReference type="ARBA" id="ARBA00000380"/>
    </source>
</evidence>
<dbReference type="Gene3D" id="3.40.50.1240">
    <property type="entry name" value="Phosphoglycerate mutase-like"/>
    <property type="match status" value="1"/>
</dbReference>
<dbReference type="EC" id="5.4.2.11" evidence="6 10"/>
<protein>
    <recommendedName>
        <fullName evidence="6 10">2,3-bisphosphoglycerate-dependent phosphoglycerate mutase</fullName>
        <shortName evidence="6">BPG-dependent PGAM</shortName>
        <shortName evidence="6">PGAM</shortName>
        <shortName evidence="6">Phosphoglyceromutase</shortName>
        <shortName evidence="6">dPGM</shortName>
        <ecNumber evidence="6 10">5.4.2.11</ecNumber>
    </recommendedName>
</protein>
<organism evidence="11 12">
    <name type="scientific">Pantoea cypripedii</name>
    <name type="common">Pectobacterium cypripedii</name>
    <name type="synonym">Erwinia cypripedii</name>
    <dbReference type="NCBI Taxonomy" id="55209"/>
    <lineage>
        <taxon>Bacteria</taxon>
        <taxon>Pseudomonadati</taxon>
        <taxon>Pseudomonadota</taxon>
        <taxon>Gammaproteobacteria</taxon>
        <taxon>Enterobacterales</taxon>
        <taxon>Erwiniaceae</taxon>
        <taxon>Pantoea</taxon>
    </lineage>
</organism>
<dbReference type="NCBIfam" id="TIGR01258">
    <property type="entry name" value="pgm_1"/>
    <property type="match status" value="1"/>
</dbReference>
<proteinExistence type="inferred from homology"/>
<dbReference type="FunFam" id="3.40.50.1240:FF:000003">
    <property type="entry name" value="2,3-bisphosphoglycerate-dependent phosphoglycerate mutase"/>
    <property type="match status" value="1"/>
</dbReference>
<dbReference type="InterPro" id="IPR001345">
    <property type="entry name" value="PG/BPGM_mutase_AS"/>
</dbReference>
<gene>
    <name evidence="6 11" type="primary">gpmA</name>
    <name evidence="11" type="ORF">HA50_24515</name>
</gene>
<evidence type="ECO:0000256" key="5">
    <source>
        <dbReference type="ARBA" id="ARBA00023235"/>
    </source>
</evidence>
<evidence type="ECO:0000256" key="4">
    <source>
        <dbReference type="ARBA" id="ARBA00023152"/>
    </source>
</evidence>
<comment type="caution">
    <text evidence="11">The sequence shown here is derived from an EMBL/GenBank/DDBJ whole genome shotgun (WGS) entry which is preliminary data.</text>
</comment>
<comment type="similarity">
    <text evidence="2 6">Belongs to the phosphoglycerate mutase family. BPG-dependent PGAM subfamily.</text>
</comment>
<comment type="caution">
    <text evidence="6">Lacks conserved residue(s) required for the propagation of feature annotation.</text>
</comment>
<feature type="binding site" evidence="6 8">
    <location>
        <position position="62"/>
    </location>
    <ligand>
        <name>substrate</name>
    </ligand>
</feature>
<dbReference type="PANTHER" id="PTHR11931">
    <property type="entry name" value="PHOSPHOGLYCERATE MUTASE"/>
    <property type="match status" value="1"/>
</dbReference>
<dbReference type="GO" id="GO:0006096">
    <property type="term" value="P:glycolytic process"/>
    <property type="evidence" value="ECO:0007669"/>
    <property type="project" value="UniProtKB-UniRule"/>
</dbReference>
<reference evidence="11 12" key="1">
    <citation type="journal article" date="2017" name="Antonie Van Leeuwenhoek">
        <title>Phylogenomic resolution of the bacterial genus Pantoea and its relationship with Erwinia and Tatumella.</title>
        <authorList>
            <person name="Palmer M."/>
            <person name="Steenkamp E.T."/>
            <person name="Coetzee M.P."/>
            <person name="Chan W.Y."/>
            <person name="van Zyl E."/>
            <person name="De Maayer P."/>
            <person name="Coutinho T.A."/>
            <person name="Blom J."/>
            <person name="Smits T.H."/>
            <person name="Duffy B."/>
            <person name="Venter S.N."/>
        </authorList>
    </citation>
    <scope>NUCLEOTIDE SEQUENCE [LARGE SCALE GENOMIC DNA]</scope>
    <source>
        <strain evidence="11 12">LMG 2657</strain>
    </source>
</reference>
<dbReference type="GO" id="GO:0006094">
    <property type="term" value="P:gluconeogenesis"/>
    <property type="evidence" value="ECO:0007669"/>
    <property type="project" value="UniProtKB-UniRule"/>
</dbReference>
<dbReference type="Proteomes" id="UP000193749">
    <property type="component" value="Unassembled WGS sequence"/>
</dbReference>
<dbReference type="EMBL" id="MLJI01000002">
    <property type="protein sequence ID" value="ORM89767.1"/>
    <property type="molecule type" value="Genomic_DNA"/>
</dbReference>
<dbReference type="UniPathway" id="UPA00109">
    <property type="reaction ID" value="UER00186"/>
</dbReference>
<comment type="catalytic activity">
    <reaction evidence="1 6 10">
        <text>(2R)-2-phosphoglycerate = (2R)-3-phosphoglycerate</text>
        <dbReference type="Rhea" id="RHEA:15901"/>
        <dbReference type="ChEBI" id="CHEBI:58272"/>
        <dbReference type="ChEBI" id="CHEBI:58289"/>
        <dbReference type="EC" id="5.4.2.11"/>
    </reaction>
</comment>
<dbReference type="Pfam" id="PF00300">
    <property type="entry name" value="His_Phos_1"/>
    <property type="match status" value="2"/>
</dbReference>
<feature type="binding site" evidence="6 8">
    <location>
        <begin position="23"/>
        <end position="24"/>
    </location>
    <ligand>
        <name>substrate</name>
    </ligand>
</feature>
<feature type="binding site" evidence="6 8">
    <location>
        <begin position="89"/>
        <end position="92"/>
    </location>
    <ligand>
        <name>substrate</name>
    </ligand>
</feature>
<sequence>MHTSTLILLRHGESQWNLENRYTGWTDVPLTPQGYQEADRAGALIRQASLMPDYICSSVMTRCIHTSWRVLDQLDRAWLPVDKTWRLNERHYGALQGLNKAATVATLGEENVFRWRRTLHGVPPVDAEAPARLQTDPRYRHIALQDLPAGESLYMTLHRVLPYWQQVVVPELRAGKTVLIVAHANSLRALMTFLEKLSDEAITRLHVPTGVPIVYSMDSAANVMTQRVLT</sequence>
<keyword evidence="5 6" id="KW-0413">Isomerase</keyword>
<dbReference type="CDD" id="cd07067">
    <property type="entry name" value="HP_PGM_like"/>
    <property type="match status" value="1"/>
</dbReference>
<dbReference type="SMART" id="SM00855">
    <property type="entry name" value="PGAM"/>
    <property type="match status" value="1"/>
</dbReference>
<accession>A0A1X1ELF5</accession>
<feature type="binding site" evidence="6 8">
    <location>
        <position position="100"/>
    </location>
    <ligand>
        <name>substrate</name>
    </ligand>
</feature>
<evidence type="ECO:0000313" key="12">
    <source>
        <dbReference type="Proteomes" id="UP000193749"/>
    </source>
</evidence>
<keyword evidence="12" id="KW-1185">Reference proteome</keyword>
<feature type="active site" description="Tele-phosphohistidine intermediate" evidence="6 7">
    <location>
        <position position="11"/>
    </location>
</feature>
<feature type="site" description="Transition state stabilizer" evidence="6 9">
    <location>
        <position position="183"/>
    </location>
</feature>
<keyword evidence="4 6" id="KW-0324">Glycolysis</keyword>
<evidence type="ECO:0000256" key="9">
    <source>
        <dbReference type="PIRSR" id="PIRSR613078-3"/>
    </source>
</evidence>
<feature type="active site" description="Proton donor/acceptor" evidence="6 7">
    <location>
        <position position="89"/>
    </location>
</feature>
<evidence type="ECO:0000256" key="6">
    <source>
        <dbReference type="HAMAP-Rule" id="MF_01039"/>
    </source>
</evidence>
<keyword evidence="3 6" id="KW-0312">Gluconeogenesis</keyword>
<dbReference type="PIRSF" id="PIRSF000709">
    <property type="entry name" value="6PFK_2-Ptase"/>
    <property type="match status" value="1"/>
</dbReference>
<dbReference type="InterPro" id="IPR013078">
    <property type="entry name" value="His_Pase_superF_clade-1"/>
</dbReference>
<comment type="subunit">
    <text evidence="6">Homodimer.</text>
</comment>
<dbReference type="InterPro" id="IPR005952">
    <property type="entry name" value="Phosphogly_mut1"/>
</dbReference>
<evidence type="ECO:0000256" key="3">
    <source>
        <dbReference type="ARBA" id="ARBA00022432"/>
    </source>
</evidence>
<evidence type="ECO:0000256" key="10">
    <source>
        <dbReference type="RuleBase" id="RU004512"/>
    </source>
</evidence>